<protein>
    <recommendedName>
        <fullName evidence="4">RRM domain-containing protein</fullName>
    </recommendedName>
</protein>
<gene>
    <name evidence="2" type="ORF">RCL2_000631100</name>
</gene>
<feature type="coiled-coil region" evidence="1">
    <location>
        <begin position="249"/>
        <end position="276"/>
    </location>
</feature>
<dbReference type="Proteomes" id="UP000615446">
    <property type="component" value="Unassembled WGS sequence"/>
</dbReference>
<evidence type="ECO:0000313" key="2">
    <source>
        <dbReference type="EMBL" id="GES78998.1"/>
    </source>
</evidence>
<evidence type="ECO:0000256" key="1">
    <source>
        <dbReference type="SAM" id="Coils"/>
    </source>
</evidence>
<dbReference type="EMBL" id="BLAL01000043">
    <property type="protein sequence ID" value="GES78998.1"/>
    <property type="molecule type" value="Genomic_DNA"/>
</dbReference>
<proteinExistence type="predicted"/>
<name>A0A8H3KZL7_9GLOM</name>
<dbReference type="GO" id="GO:0003676">
    <property type="term" value="F:nucleic acid binding"/>
    <property type="evidence" value="ECO:0007669"/>
    <property type="project" value="InterPro"/>
</dbReference>
<dbReference type="SUPFAM" id="SSF54928">
    <property type="entry name" value="RNA-binding domain, RBD"/>
    <property type="match status" value="1"/>
</dbReference>
<dbReference type="InterPro" id="IPR035979">
    <property type="entry name" value="RBD_domain_sf"/>
</dbReference>
<dbReference type="AlphaFoldDB" id="A0A8H3KZL7"/>
<evidence type="ECO:0000313" key="3">
    <source>
        <dbReference type="Proteomes" id="UP000615446"/>
    </source>
</evidence>
<evidence type="ECO:0008006" key="4">
    <source>
        <dbReference type="Google" id="ProtNLM"/>
    </source>
</evidence>
<organism evidence="2 3">
    <name type="scientific">Rhizophagus clarus</name>
    <dbReference type="NCBI Taxonomy" id="94130"/>
    <lineage>
        <taxon>Eukaryota</taxon>
        <taxon>Fungi</taxon>
        <taxon>Fungi incertae sedis</taxon>
        <taxon>Mucoromycota</taxon>
        <taxon>Glomeromycotina</taxon>
        <taxon>Glomeromycetes</taxon>
        <taxon>Glomerales</taxon>
        <taxon>Glomeraceae</taxon>
        <taxon>Rhizophagus</taxon>
    </lineage>
</organism>
<comment type="caution">
    <text evidence="2">The sequence shown here is derived from an EMBL/GenBank/DDBJ whole genome shotgun (WGS) entry which is preliminary data.</text>
</comment>
<keyword evidence="1" id="KW-0175">Coiled coil</keyword>
<accession>A0A8H3KZL7</accession>
<sequence length="377" mass="43679">MTHQQALDNLLNTDFEINSKKVTFTKVISTYEQHHSDNTLLRDHTIQVHSAPLSFRANFIKKFFECYGNIEYCYAHQPNRNSPNRQIIYIIFSSVDAMENFTTIRQIWAYNKFLYVTPLTLDNAQQKEIFQFYKKLNDLSGNVNARDFQNFIEENNHENSEIRVSREIILATIGKRKITLIQPAYLDQLPMQRPPNATLDKIITNEKTFTTTLSRRTVQFKVAYDHNTKSTSRGGSMHMNDSERTQYIMQRNEEAIEKIKNDLVQLKDIIKKLTSEQLGNYHSSTQTQAHGNKCQNTGNLKCTLETSDSDTTNNLNNDQILSEQIDQQSKALTNIANLLFKLEHKLDHLTNKPFNSDNRDVLRGDTTVDANILTDHH</sequence>
<reference evidence="2" key="1">
    <citation type="submission" date="2019-10" db="EMBL/GenBank/DDBJ databases">
        <title>Conservation and host-specific expression of non-tandemly repeated heterogenous ribosome RNA gene in arbuscular mycorrhizal fungi.</title>
        <authorList>
            <person name="Maeda T."/>
            <person name="Kobayashi Y."/>
            <person name="Nakagawa T."/>
            <person name="Ezawa T."/>
            <person name="Yamaguchi K."/>
            <person name="Bino T."/>
            <person name="Nishimoto Y."/>
            <person name="Shigenobu S."/>
            <person name="Kawaguchi M."/>
        </authorList>
    </citation>
    <scope>NUCLEOTIDE SEQUENCE</scope>
    <source>
        <strain evidence="2">HR1</strain>
    </source>
</reference>